<name>A0A7C9HRQ4_9DEIO</name>
<dbReference type="RefSeq" id="WP_157459100.1">
    <property type="nucleotide sequence ID" value="NZ_WQLB01000010.1"/>
</dbReference>
<organism evidence="2 3">
    <name type="scientific">Deinococcus arboris</name>
    <dbReference type="NCBI Taxonomy" id="2682977"/>
    <lineage>
        <taxon>Bacteria</taxon>
        <taxon>Thermotogati</taxon>
        <taxon>Deinococcota</taxon>
        <taxon>Deinococci</taxon>
        <taxon>Deinococcales</taxon>
        <taxon>Deinococcaceae</taxon>
        <taxon>Deinococcus</taxon>
    </lineage>
</organism>
<keyword evidence="3" id="KW-1185">Reference proteome</keyword>
<dbReference type="Proteomes" id="UP000483286">
    <property type="component" value="Unassembled WGS sequence"/>
</dbReference>
<dbReference type="Pfam" id="PF18899">
    <property type="entry name" value="DUF5655"/>
    <property type="match status" value="1"/>
</dbReference>
<feature type="domain" description="DUF5655" evidence="1">
    <location>
        <begin position="73"/>
        <end position="179"/>
    </location>
</feature>
<proteinExistence type="predicted"/>
<sequence>MSFQAYLDTVQAQTGKTVSDFRELAGAKGLEKHGQIVTWLKTEHGLGHGHATAVAAALLKAETRQATPEERIAAMFSGKKVAWQPLWTALLAHVQALGPDVGVAPTETYLSLTRGGKKFALLQPGVKGADVGLRLPGQVPAAPFEPAGSWNTMVTHRLRLTSPGEPAAALLDALSAAYQAR</sequence>
<dbReference type="InterPro" id="IPR025629">
    <property type="entry name" value="DUF4287"/>
</dbReference>
<comment type="caution">
    <text evidence="2">The sequence shown here is derived from an EMBL/GenBank/DDBJ whole genome shotgun (WGS) entry which is preliminary data.</text>
</comment>
<accession>A0A7C9HRQ4</accession>
<evidence type="ECO:0000313" key="2">
    <source>
        <dbReference type="EMBL" id="MVN87052.1"/>
    </source>
</evidence>
<dbReference type="EMBL" id="WQLB01000010">
    <property type="protein sequence ID" value="MVN87052.1"/>
    <property type="molecule type" value="Genomic_DNA"/>
</dbReference>
<evidence type="ECO:0000313" key="3">
    <source>
        <dbReference type="Proteomes" id="UP000483286"/>
    </source>
</evidence>
<reference evidence="2 3" key="1">
    <citation type="submission" date="2019-12" db="EMBL/GenBank/DDBJ databases">
        <title>Deinococcus sp. HMF7620 Genome sequencing and assembly.</title>
        <authorList>
            <person name="Kang H."/>
            <person name="Kim H."/>
            <person name="Joh K."/>
        </authorList>
    </citation>
    <scope>NUCLEOTIDE SEQUENCE [LARGE SCALE GENOMIC DNA]</scope>
    <source>
        <strain evidence="2 3">HMF7620</strain>
    </source>
</reference>
<dbReference type="AlphaFoldDB" id="A0A7C9HRQ4"/>
<gene>
    <name evidence="2" type="ORF">GO986_09760</name>
</gene>
<dbReference type="Pfam" id="PF14117">
    <property type="entry name" value="DUF4287"/>
    <property type="match status" value="1"/>
</dbReference>
<evidence type="ECO:0000259" key="1">
    <source>
        <dbReference type="Pfam" id="PF18899"/>
    </source>
</evidence>
<protein>
    <submittedName>
        <fullName evidence="2">DUF4287 domain-containing protein</fullName>
    </submittedName>
</protein>
<dbReference type="InterPro" id="IPR043714">
    <property type="entry name" value="DUF5655"/>
</dbReference>